<gene>
    <name evidence="3" type="ORF">BU14_1381s0001</name>
</gene>
<dbReference type="EMBL" id="KV919486">
    <property type="protein sequence ID" value="OSX69575.1"/>
    <property type="molecule type" value="Genomic_DNA"/>
</dbReference>
<dbReference type="Proteomes" id="UP000218209">
    <property type="component" value="Unassembled WGS sequence"/>
</dbReference>
<sequence length="487" mass="46476">MRRAGVWVGALAAAVVAAAAAADPCTAGAAVGAATPPPPPPAVVRQNTGVLPSADGFFVGTPISTSLYAPDAAAWPTCNIVLRVTRGTAGVATPTGSGPPLPVLRIDGGDLEVSGIACTLGPGFLLGVPAPTATPAFDVLAPGAATALAWLDGAPDGQLFGQNGSIGCGDAVRLAQPLVMAATAARGGIARLLLVLPPAAPGGEPRTCPYAVDAPPSTGGACGGGGRGQGGATATPAPSCTCEGRNGTGDTSNGGACFPAAATARRPDGSAVRLDELAVGDNVVDVDGRPTRVVGFSHAERAGSGGRRHAYVTLTTAGGGGVTASPGHYLHVVRAADGPAAGPALVAAGAVAIGDKLVAVAPPPVAAPVCVNATGADGGASVVVGVRAWAGDAGLYAPHTGSGGIAIDGWAASTYTTAVAPRLAAALLAPVRAAAGVGLGRWVGGGGAATDRWECGGVGAAAGGGRGDAGLMGSDAQFGRCCPSVQN</sequence>
<evidence type="ECO:0000313" key="4">
    <source>
        <dbReference type="Proteomes" id="UP000218209"/>
    </source>
</evidence>
<protein>
    <recommendedName>
        <fullName evidence="2">Hedgehog protein Hint domain-containing protein</fullName>
    </recommendedName>
</protein>
<dbReference type="InterPro" id="IPR036844">
    <property type="entry name" value="Hint_dom_sf"/>
</dbReference>
<organism evidence="3 4">
    <name type="scientific">Porphyra umbilicalis</name>
    <name type="common">Purple laver</name>
    <name type="synonym">Red alga</name>
    <dbReference type="NCBI Taxonomy" id="2786"/>
    <lineage>
        <taxon>Eukaryota</taxon>
        <taxon>Rhodophyta</taxon>
        <taxon>Bangiophyceae</taxon>
        <taxon>Bangiales</taxon>
        <taxon>Bangiaceae</taxon>
        <taxon>Porphyra</taxon>
    </lineage>
</organism>
<dbReference type="InterPro" id="IPR050387">
    <property type="entry name" value="Hedgehog_Signaling"/>
</dbReference>
<evidence type="ECO:0000259" key="2">
    <source>
        <dbReference type="Pfam" id="PF01079"/>
    </source>
</evidence>
<dbReference type="PANTHER" id="PTHR11889:SF31">
    <property type="entry name" value="PROTEIN HEDGEHOG"/>
    <property type="match status" value="1"/>
</dbReference>
<proteinExistence type="predicted"/>
<accession>A0A1X6NLV4</accession>
<dbReference type="AlphaFoldDB" id="A0A1X6NLV4"/>
<feature type="domain" description="Hedgehog protein Hint" evidence="2">
    <location>
        <begin position="252"/>
        <end position="436"/>
    </location>
</feature>
<feature type="chain" id="PRO_5012575332" description="Hedgehog protein Hint domain-containing protein" evidence="1">
    <location>
        <begin position="23"/>
        <end position="487"/>
    </location>
</feature>
<dbReference type="PANTHER" id="PTHR11889">
    <property type="entry name" value="HEDGEHOG"/>
    <property type="match status" value="1"/>
</dbReference>
<dbReference type="SUPFAM" id="SSF51294">
    <property type="entry name" value="Hedgehog/intein (Hint) domain"/>
    <property type="match status" value="1"/>
</dbReference>
<keyword evidence="1" id="KW-0732">Signal</keyword>
<dbReference type="Pfam" id="PF01079">
    <property type="entry name" value="Hint"/>
    <property type="match status" value="1"/>
</dbReference>
<evidence type="ECO:0000256" key="1">
    <source>
        <dbReference type="SAM" id="SignalP"/>
    </source>
</evidence>
<reference evidence="3 4" key="1">
    <citation type="submission" date="2017-03" db="EMBL/GenBank/DDBJ databases">
        <title>WGS assembly of Porphyra umbilicalis.</title>
        <authorList>
            <person name="Brawley S.H."/>
            <person name="Blouin N.A."/>
            <person name="Ficko-Blean E."/>
            <person name="Wheeler G.L."/>
            <person name="Lohr M."/>
            <person name="Goodson H.V."/>
            <person name="Jenkins J.W."/>
            <person name="Blaby-Haas C.E."/>
            <person name="Helliwell K.E."/>
            <person name="Chan C."/>
            <person name="Marriage T."/>
            <person name="Bhattacharya D."/>
            <person name="Klein A.S."/>
            <person name="Badis Y."/>
            <person name="Brodie J."/>
            <person name="Cao Y."/>
            <person name="Collen J."/>
            <person name="Dittami S.M."/>
            <person name="Gachon C.M."/>
            <person name="Green B.R."/>
            <person name="Karpowicz S."/>
            <person name="Kim J.W."/>
            <person name="Kudahl U."/>
            <person name="Lin S."/>
            <person name="Michel G."/>
            <person name="Mittag M."/>
            <person name="Olson B.J."/>
            <person name="Pangilinan J."/>
            <person name="Peng Y."/>
            <person name="Qiu H."/>
            <person name="Shu S."/>
            <person name="Singer J.T."/>
            <person name="Smith A.G."/>
            <person name="Sprecher B.N."/>
            <person name="Wagner V."/>
            <person name="Wang W."/>
            <person name="Wang Z.-Y."/>
            <person name="Yan J."/>
            <person name="Yarish C."/>
            <person name="Zoeuner-Riek S."/>
            <person name="Zhuang Y."/>
            <person name="Zou Y."/>
            <person name="Lindquist E.A."/>
            <person name="Grimwood J."/>
            <person name="Barry K."/>
            <person name="Rokhsar D.S."/>
            <person name="Schmutz J."/>
            <person name="Stiller J.W."/>
            <person name="Grossman A.R."/>
            <person name="Prochnik S.E."/>
        </authorList>
    </citation>
    <scope>NUCLEOTIDE SEQUENCE [LARGE SCALE GENOMIC DNA]</scope>
    <source>
        <strain evidence="3">4086291</strain>
    </source>
</reference>
<dbReference type="Gene3D" id="2.170.16.10">
    <property type="entry name" value="Hedgehog/Intein (Hint) domain"/>
    <property type="match status" value="1"/>
</dbReference>
<keyword evidence="4" id="KW-1185">Reference proteome</keyword>
<dbReference type="InterPro" id="IPR001767">
    <property type="entry name" value="Hedgehog_Hint"/>
</dbReference>
<feature type="signal peptide" evidence="1">
    <location>
        <begin position="1"/>
        <end position="22"/>
    </location>
</feature>
<evidence type="ECO:0000313" key="3">
    <source>
        <dbReference type="EMBL" id="OSX69575.1"/>
    </source>
</evidence>
<dbReference type="GO" id="GO:0016540">
    <property type="term" value="P:protein autoprocessing"/>
    <property type="evidence" value="ECO:0007669"/>
    <property type="project" value="InterPro"/>
</dbReference>
<name>A0A1X6NLV4_PORUM</name>